<dbReference type="PANTHER" id="PTHR20275">
    <property type="entry name" value="NAD KINASE"/>
    <property type="match status" value="1"/>
</dbReference>
<dbReference type="FunFam" id="2.60.200.30:FF:000001">
    <property type="entry name" value="NAD kinase"/>
    <property type="match status" value="1"/>
</dbReference>
<dbReference type="Pfam" id="PF01513">
    <property type="entry name" value="NAD_kinase"/>
    <property type="match status" value="1"/>
</dbReference>
<dbReference type="Pfam" id="PF20143">
    <property type="entry name" value="NAD_kinase_C"/>
    <property type="match status" value="1"/>
</dbReference>
<evidence type="ECO:0000256" key="5">
    <source>
        <dbReference type="ARBA" id="ARBA00022777"/>
    </source>
</evidence>
<feature type="active site" description="Proton acceptor" evidence="10">
    <location>
        <position position="323"/>
    </location>
</feature>
<dbReference type="GO" id="GO:0003951">
    <property type="term" value="F:NAD+ kinase activity"/>
    <property type="evidence" value="ECO:0007669"/>
    <property type="project" value="UniProtKB-UniRule"/>
</dbReference>
<dbReference type="EC" id="2.7.1.23" evidence="10"/>
<accession>B7LUV9</accession>
<keyword evidence="3 10" id="KW-0808">Transferase</keyword>
<dbReference type="KEGG" id="efe:EFER_0458"/>
<dbReference type="FunFam" id="3.40.50.10330:FF:000004">
    <property type="entry name" value="NAD kinase"/>
    <property type="match status" value="1"/>
</dbReference>
<dbReference type="GO" id="GO:0005524">
    <property type="term" value="F:ATP binding"/>
    <property type="evidence" value="ECO:0007669"/>
    <property type="project" value="UniProtKB-KW"/>
</dbReference>
<evidence type="ECO:0000256" key="7">
    <source>
        <dbReference type="ARBA" id="ARBA00022857"/>
    </source>
</evidence>
<feature type="binding site" evidence="10">
    <location>
        <position position="427"/>
    </location>
    <ligand>
        <name>NAD(+)</name>
        <dbReference type="ChEBI" id="CHEBI:57540"/>
    </ligand>
</feature>
<dbReference type="InterPro" id="IPR016064">
    <property type="entry name" value="NAD/diacylglycerol_kinase_sf"/>
</dbReference>
<dbReference type="GO" id="GO:0019674">
    <property type="term" value="P:NAD+ metabolic process"/>
    <property type="evidence" value="ECO:0007669"/>
    <property type="project" value="InterPro"/>
</dbReference>
<sequence>MLGRDLLRKQKLSFCFRYSNHRRTNRTTVQRITLLHNAQYVTWRNVIRFHHCDGLMHVRVQRHVSFGDHFNAKLTHNIQHRLQRQLNTFNHRGHIRVSFISHFQRTIQAINHRQQFVDEFLQREFMCFFDIQFSTATQVFHFGFYAQNAVTFTDLGFSQLSFEIRNFFIARIHLLSRSFWLNCLNLFVLIHDNFFRGLPLRRFLFFTTHEFLRVFFRIHLANFAYYGDQFQGFKGSTHIVINLRNKDLGKMNNHFKCIGIVGHPRHPTALTTHEMLYRWLCTKGYEVIVEQQIAHELQLKNVKTGTLAEIGQLADLAVVVGGDGNMLGAARTLARYDIKVIGINRGNLGFLTDLDPDNAQQQLADVLEGHYISEKRFLLEAQVCQQDCQKRISTAINEVVLHPGKVAHMIEFEVYIDEIFAFSQRSDGLIISTPTGSTAYSLSAGGPILTPSLDAITLVPMFPHTLSARPLVINSSSTIRLRFSHRRNDLEISCDSQIALPIQEGEDVLIRRCDYHLNLIHPKDYSYFNTLSTKLGWSKKLF</sequence>
<comment type="cofactor">
    <cofactor evidence="1 10">
        <name>a divalent metal cation</name>
        <dbReference type="ChEBI" id="CHEBI:60240"/>
    </cofactor>
</comment>
<feature type="binding site" evidence="10">
    <location>
        <position position="497"/>
    </location>
    <ligand>
        <name>NAD(+)</name>
        <dbReference type="ChEBI" id="CHEBI:57540"/>
    </ligand>
</feature>
<dbReference type="InterPro" id="IPR002504">
    <property type="entry name" value="NADK"/>
</dbReference>
<feature type="binding site" evidence="10">
    <location>
        <begin position="323"/>
        <end position="324"/>
    </location>
    <ligand>
        <name>NAD(+)</name>
        <dbReference type="ChEBI" id="CHEBI:57540"/>
    </ligand>
</feature>
<dbReference type="Proteomes" id="UP000000745">
    <property type="component" value="Chromosome"/>
</dbReference>
<evidence type="ECO:0000256" key="3">
    <source>
        <dbReference type="ARBA" id="ARBA00022679"/>
    </source>
</evidence>
<keyword evidence="8 10" id="KW-0520">NAD</keyword>
<dbReference type="GO" id="GO:0051287">
    <property type="term" value="F:NAD binding"/>
    <property type="evidence" value="ECO:0007669"/>
    <property type="project" value="UniProtKB-ARBA"/>
</dbReference>
<comment type="subcellular location">
    <subcellularLocation>
        <location evidence="10">Cytoplasm</location>
    </subcellularLocation>
</comment>
<evidence type="ECO:0000313" key="11">
    <source>
        <dbReference type="EMBL" id="CAQ88017.2"/>
    </source>
</evidence>
<evidence type="ECO:0000256" key="9">
    <source>
        <dbReference type="ARBA" id="ARBA00047925"/>
    </source>
</evidence>
<dbReference type="GO" id="GO:0046872">
    <property type="term" value="F:metal ion binding"/>
    <property type="evidence" value="ECO:0007669"/>
    <property type="project" value="UniProtKB-UniRule"/>
</dbReference>
<evidence type="ECO:0000256" key="1">
    <source>
        <dbReference type="ARBA" id="ARBA00001968"/>
    </source>
</evidence>
<keyword evidence="12" id="KW-1185">Reference proteome</keyword>
<reference evidence="12" key="1">
    <citation type="journal article" date="2009" name="PLoS Genet.">
        <title>Organised genome dynamics in the Escherichia coli species results in highly diverse adaptive paths.</title>
        <authorList>
            <person name="Touchon M."/>
            <person name="Hoede C."/>
            <person name="Tenaillon O."/>
            <person name="Barbe V."/>
            <person name="Baeriswyl S."/>
            <person name="Bidet P."/>
            <person name="Bingen E."/>
            <person name="Bonacorsi S."/>
            <person name="Bouchier C."/>
            <person name="Bouvet O."/>
            <person name="Calteau A."/>
            <person name="Chiapello H."/>
            <person name="Clermont O."/>
            <person name="Cruveiller S."/>
            <person name="Danchin A."/>
            <person name="Diard M."/>
            <person name="Dossat C."/>
            <person name="Karoui M.E."/>
            <person name="Frapy E."/>
            <person name="Garry L."/>
            <person name="Ghigo J.M."/>
            <person name="Gilles A.M."/>
            <person name="Johnson J."/>
            <person name="Le Bouguenec C."/>
            <person name="Lescat M."/>
            <person name="Mangenot S."/>
            <person name="Martinez-Jehanne V."/>
            <person name="Matic I."/>
            <person name="Nassif X."/>
            <person name="Oztas S."/>
            <person name="Petit M.A."/>
            <person name="Pichon C."/>
            <person name="Rouy Z."/>
            <person name="Ruf C.S."/>
            <person name="Schneider D."/>
            <person name="Tourret J."/>
            <person name="Vacherie B."/>
            <person name="Vallenet D."/>
            <person name="Medigue C."/>
            <person name="Rocha E.P.C."/>
            <person name="Denamur E."/>
        </authorList>
    </citation>
    <scope>NUCLEOTIDE SEQUENCE [LARGE SCALE GENOMIC DNA]</scope>
    <source>
        <strain evidence="12">ATCC 35469 / DSM 13698 / BCRC 15582 / CCUG 18766 / IAM 14443 / JCM 21226 / LMG 7866 / NBRC 102419 / NCTC 12128 / CDC 0568-73</strain>
    </source>
</reference>
<dbReference type="EMBL" id="CU928158">
    <property type="protein sequence ID" value="CAQ88017.2"/>
    <property type="molecule type" value="Genomic_DNA"/>
</dbReference>
<feature type="binding site" evidence="10">
    <location>
        <position position="425"/>
    </location>
    <ligand>
        <name>NAD(+)</name>
        <dbReference type="ChEBI" id="CHEBI:57540"/>
    </ligand>
</feature>
<keyword evidence="7 10" id="KW-0521">NADP</keyword>
<dbReference type="SUPFAM" id="SSF111331">
    <property type="entry name" value="NAD kinase/diacylglycerol kinase-like"/>
    <property type="match status" value="1"/>
</dbReference>
<dbReference type="Gene3D" id="3.40.50.10330">
    <property type="entry name" value="Probable inorganic polyphosphate/atp-NAD kinase, domain 1"/>
    <property type="match status" value="1"/>
</dbReference>
<evidence type="ECO:0000256" key="8">
    <source>
        <dbReference type="ARBA" id="ARBA00023027"/>
    </source>
</evidence>
<comment type="catalytic activity">
    <reaction evidence="9 10">
        <text>NAD(+) + ATP = ADP + NADP(+) + H(+)</text>
        <dbReference type="Rhea" id="RHEA:18629"/>
        <dbReference type="ChEBI" id="CHEBI:15378"/>
        <dbReference type="ChEBI" id="CHEBI:30616"/>
        <dbReference type="ChEBI" id="CHEBI:57540"/>
        <dbReference type="ChEBI" id="CHEBI:58349"/>
        <dbReference type="ChEBI" id="CHEBI:456216"/>
        <dbReference type="EC" id="2.7.1.23"/>
    </reaction>
</comment>
<dbReference type="NCBIfam" id="NF002893">
    <property type="entry name" value="PRK03378.1"/>
    <property type="match status" value="1"/>
</dbReference>
<keyword evidence="5 10" id="KW-0418">Kinase</keyword>
<comment type="similarity">
    <text evidence="10">Belongs to the NAD kinase family.</text>
</comment>
<dbReference type="PANTHER" id="PTHR20275:SF0">
    <property type="entry name" value="NAD KINASE"/>
    <property type="match status" value="1"/>
</dbReference>
<dbReference type="Gene3D" id="2.60.200.30">
    <property type="entry name" value="Probable inorganic polyphosphate/atp-NAD kinase, domain 2"/>
    <property type="match status" value="1"/>
</dbReference>
<evidence type="ECO:0000256" key="4">
    <source>
        <dbReference type="ARBA" id="ARBA00022741"/>
    </source>
</evidence>
<feature type="binding site" evidence="10">
    <location>
        <position position="408"/>
    </location>
    <ligand>
        <name>NAD(+)</name>
        <dbReference type="ChEBI" id="CHEBI:57540"/>
    </ligand>
</feature>
<dbReference type="HOGENOM" id="CLU_037411_0_0_6"/>
<dbReference type="InterPro" id="IPR017437">
    <property type="entry name" value="ATP-NAD_kinase_PpnK-typ_C"/>
</dbReference>
<evidence type="ECO:0000256" key="6">
    <source>
        <dbReference type="ARBA" id="ARBA00022840"/>
    </source>
</evidence>
<protein>
    <recommendedName>
        <fullName evidence="10">NAD kinase</fullName>
        <ecNumber evidence="10">2.7.1.23</ecNumber>
    </recommendedName>
    <alternativeName>
        <fullName evidence="10">ATP-dependent NAD kinase</fullName>
    </alternativeName>
</protein>
<keyword evidence="2 10" id="KW-0963">Cytoplasm</keyword>
<dbReference type="HAMAP" id="MF_00361">
    <property type="entry name" value="NAD_kinase"/>
    <property type="match status" value="1"/>
</dbReference>
<evidence type="ECO:0000313" key="12">
    <source>
        <dbReference type="Proteomes" id="UP000000745"/>
    </source>
</evidence>
<keyword evidence="6 10" id="KW-0067">ATP-binding</keyword>
<dbReference type="GO" id="GO:0005737">
    <property type="term" value="C:cytoplasm"/>
    <property type="evidence" value="ECO:0007669"/>
    <property type="project" value="UniProtKB-SubCell"/>
</dbReference>
<evidence type="ECO:0000256" key="2">
    <source>
        <dbReference type="ARBA" id="ARBA00022490"/>
    </source>
</evidence>
<name>B7LUV9_ESCF3</name>
<feature type="binding site" evidence="10">
    <location>
        <begin position="438"/>
        <end position="443"/>
    </location>
    <ligand>
        <name>NAD(+)</name>
        <dbReference type="ChEBI" id="CHEBI:57540"/>
    </ligand>
</feature>
<comment type="caution">
    <text evidence="10">Lacks conserved residue(s) required for the propagation of feature annotation.</text>
</comment>
<organism evidence="11 12">
    <name type="scientific">Escherichia fergusonii (strain ATCC 35469 / DSM 13698 / CCUG 18766 / IAM 14443 / JCM 21226 / LMG 7866 / NBRC 102419 / NCTC 12128 / CDC 0568-73)</name>
    <dbReference type="NCBI Taxonomy" id="585054"/>
    <lineage>
        <taxon>Bacteria</taxon>
        <taxon>Pseudomonadati</taxon>
        <taxon>Pseudomonadota</taxon>
        <taxon>Gammaproteobacteria</taxon>
        <taxon>Enterobacterales</taxon>
        <taxon>Enterobacteriaceae</taxon>
        <taxon>Escherichia</taxon>
    </lineage>
</organism>
<dbReference type="InterPro" id="IPR017438">
    <property type="entry name" value="ATP-NAD_kinase_N"/>
</dbReference>
<dbReference type="NCBIfam" id="NF002306">
    <property type="entry name" value="PRK01231.1"/>
    <property type="match status" value="1"/>
</dbReference>
<dbReference type="AlphaFoldDB" id="B7LUV9"/>
<feature type="binding site" evidence="10">
    <location>
        <begin position="397"/>
        <end position="398"/>
    </location>
    <ligand>
        <name>NAD(+)</name>
        <dbReference type="ChEBI" id="CHEBI:57540"/>
    </ligand>
</feature>
<comment type="function">
    <text evidence="10">Involved in the regulation of the intracellular balance of NAD and NADP, and is a key enzyme in the biosynthesis of NADP. Catalyzes specifically the phosphorylation on 2'-hydroxyl of the adenosine moiety of NAD to yield NADP.</text>
</comment>
<keyword evidence="4 10" id="KW-0547">Nucleotide-binding</keyword>
<evidence type="ECO:0000256" key="10">
    <source>
        <dbReference type="HAMAP-Rule" id="MF_00361"/>
    </source>
</evidence>
<proteinExistence type="inferred from homology"/>
<dbReference type="GO" id="GO:0006741">
    <property type="term" value="P:NADP+ biosynthetic process"/>
    <property type="evidence" value="ECO:0007669"/>
    <property type="project" value="UniProtKB-UniRule"/>
</dbReference>
<gene>
    <name evidence="10" type="primary">nadK</name>
    <name evidence="11" type="synonym">ppnK</name>
    <name evidence="11" type="ordered locus">EFER_0458</name>
</gene>